<keyword evidence="1" id="KW-0645">Protease</keyword>
<dbReference type="InterPro" id="IPR008969">
    <property type="entry name" value="CarboxyPept-like_regulatory"/>
</dbReference>
<keyword evidence="2" id="KW-1185">Reference proteome</keyword>
<dbReference type="RefSeq" id="WP_210512985.1">
    <property type="nucleotide sequence ID" value="NZ_JAFIDN010000011.1"/>
</dbReference>
<dbReference type="SUPFAM" id="SSF49464">
    <property type="entry name" value="Carboxypeptidase regulatory domain-like"/>
    <property type="match status" value="1"/>
</dbReference>
<comment type="caution">
    <text evidence="1">The sequence shown here is derived from an EMBL/GenBank/DDBJ whole genome shotgun (WGS) entry which is preliminary data.</text>
</comment>
<dbReference type="SUPFAM" id="SSF56935">
    <property type="entry name" value="Porins"/>
    <property type="match status" value="1"/>
</dbReference>
<gene>
    <name evidence="1" type="ORF">NATSA_12705</name>
</gene>
<evidence type="ECO:0000313" key="2">
    <source>
        <dbReference type="Proteomes" id="UP000673975"/>
    </source>
</evidence>
<dbReference type="Proteomes" id="UP000673975">
    <property type="component" value="Unassembled WGS sequence"/>
</dbReference>
<dbReference type="EMBL" id="JAFIDN010000011">
    <property type="protein sequence ID" value="MBP3193528.1"/>
    <property type="molecule type" value="Genomic_DNA"/>
</dbReference>
<reference evidence="1" key="1">
    <citation type="submission" date="2021-02" db="EMBL/GenBank/DDBJ databases">
        <title>Natronogracilivirga saccharolytica gen. nov. sp. nov. a new anaerobic, haloalkiliphilic carbohydrate-fermenting bacterium from soda lake and proposing of Cyclonatronumiaceae fam. nov. in the phylum Balneolaeota.</title>
        <authorList>
            <person name="Zhilina T.N."/>
            <person name="Sorokin D.Y."/>
            <person name="Zavarzina D.G."/>
            <person name="Toshchakov S.V."/>
            <person name="Kublanov I.V."/>
        </authorList>
    </citation>
    <scope>NUCLEOTIDE SEQUENCE</scope>
    <source>
        <strain evidence="1">Z-1702</strain>
    </source>
</reference>
<name>A0A8J7S7Q9_9BACT</name>
<protein>
    <submittedName>
        <fullName evidence="1">Carboxypeptidase-like regulatory domain-containing protein</fullName>
    </submittedName>
</protein>
<dbReference type="GO" id="GO:0004180">
    <property type="term" value="F:carboxypeptidase activity"/>
    <property type="evidence" value="ECO:0007669"/>
    <property type="project" value="UniProtKB-KW"/>
</dbReference>
<dbReference type="Gene3D" id="2.60.40.1120">
    <property type="entry name" value="Carboxypeptidase-like, regulatory domain"/>
    <property type="match status" value="1"/>
</dbReference>
<dbReference type="Pfam" id="PF13715">
    <property type="entry name" value="CarbopepD_reg_2"/>
    <property type="match status" value="1"/>
</dbReference>
<keyword evidence="1" id="KW-0378">Hydrolase</keyword>
<organism evidence="1 2">
    <name type="scientific">Natronogracilivirga saccharolytica</name>
    <dbReference type="NCBI Taxonomy" id="2812953"/>
    <lineage>
        <taxon>Bacteria</taxon>
        <taxon>Pseudomonadati</taxon>
        <taxon>Balneolota</taxon>
        <taxon>Balneolia</taxon>
        <taxon>Balneolales</taxon>
        <taxon>Cyclonatronaceae</taxon>
        <taxon>Natronogracilivirga</taxon>
    </lineage>
</organism>
<accession>A0A8J7S7Q9</accession>
<sequence length="835" mass="92739">MNRIQLFNFLLAAILMLFIVPKSNSQPVAQSTQTQTTPITQTIKGNVYDAQTMEPLIGATVIIRDSEPLLGASTDARGNFHISRVPLGRHSLQVNYIGYEPVIIPEVMATSGREVVVDIGLRQSISELGEVIITPEIVKNKPLNSMATVSSRSFSVEETRRYAGGMDDPARLVSAYAGVAVGNVQNNAIIVRGNSPKGISWRVEGVEIPTPHHFAGGNVAGGGIVTLFSSQMLDNSDFHTSAFPAEYGNALAGVFDMNLRTGNSTVHQHTFQAGTMGLDIASEGPVVPGSSASYLFNYRYSTLGLLTDLNLIPTDQEFRYQDLSFKFNMPTRNAGTFSLWGVGGIDKAFEPLQTDPQMWDNDWDRVSFDWGIEMGAVGLSHRILTGKRTYVNTTLAATGIRNRMETVRQDDDLVAHDDLSAIDNSGNLSIGSYISHTFSPRFTTQTGLTVKRLQYNLDINSTLESDPSTYRNLVDERDHSHVVEFYTQSRWSLSQNLLLNAGVNTGYFALNEAFWVDPRIALRLNLSGSHSVSLGYGRHSQREELKVYLVRAEANRSDALADTDIHSNSSALADTDIHSNPSALANADIQLNSSTLPNVDLRLSGAHHFVLAWDWQVSDNMRLKIEPYAQFLFDAPGIADSSFSMINYQQDWAFSDVLENNSIGRNVGLDVTFERFLHRGYYFLVTGSVFSSRYKGGDGVWRNTRFNKGYVANALVGREFAFRDSRRILGVNTRLNFIGGERVSPVLEEKSRERELVFFDETRAFSNQLASTVYADLSVTWRMNRPGYSSIWALQVKNMLGRATAEGYNYNYKTESVELDKSVIVVPSISYKIEF</sequence>
<evidence type="ECO:0000313" key="1">
    <source>
        <dbReference type="EMBL" id="MBP3193528.1"/>
    </source>
</evidence>
<keyword evidence="1" id="KW-0121">Carboxypeptidase</keyword>
<proteinExistence type="predicted"/>
<dbReference type="AlphaFoldDB" id="A0A8J7S7Q9"/>